<dbReference type="RefSeq" id="WP_379857810.1">
    <property type="nucleotide sequence ID" value="NZ_JBHZQA010000004.1"/>
</dbReference>
<gene>
    <name evidence="2" type="ORF">ACFX5D_08550</name>
</gene>
<keyword evidence="3" id="KW-1185">Reference proteome</keyword>
<proteinExistence type="predicted"/>
<dbReference type="SUPFAM" id="SSF53756">
    <property type="entry name" value="UDP-Glycosyltransferase/glycogen phosphorylase"/>
    <property type="match status" value="1"/>
</dbReference>
<keyword evidence="1" id="KW-0472">Membrane</keyword>
<reference evidence="2 3" key="1">
    <citation type="submission" date="2024-06" db="EMBL/GenBank/DDBJ databases">
        <title>Flavobacterium spp. isolated from glacier.</title>
        <authorList>
            <person name="Han D."/>
        </authorList>
    </citation>
    <scope>NUCLEOTIDE SEQUENCE [LARGE SCALE GENOMIC DNA]</scope>
    <source>
        <strain evidence="2 3">LB3P45</strain>
    </source>
</reference>
<comment type="caution">
    <text evidence="2">The sequence shown here is derived from an EMBL/GenBank/DDBJ whole genome shotgun (WGS) entry which is preliminary data.</text>
</comment>
<evidence type="ECO:0000256" key="1">
    <source>
        <dbReference type="SAM" id="Phobius"/>
    </source>
</evidence>
<keyword evidence="1" id="KW-1133">Transmembrane helix</keyword>
<accession>A0ABW6HLV1</accession>
<dbReference type="Proteomes" id="UP001600039">
    <property type="component" value="Unassembled WGS sequence"/>
</dbReference>
<evidence type="ECO:0000313" key="2">
    <source>
        <dbReference type="EMBL" id="MFE3848009.1"/>
    </source>
</evidence>
<sequence>MSTTYYIGHFSEGFNDGGQSRNKAFRQYYAKNDALIVPVYSANPFVRFVNLLHVIKIMLFSKDAVFFIHQGTLMVLFPMLILKYNWIRALVFKLIQRTTNRNDVTIEVNDLPYEQAKDLELFVEETHQIFQDKLYALKQAKYIFASHEMGKYIDDSHKLNYKVIINGSNKVQDFSGAIELHPCFSSTETKFIYAGGLNKGRQIEALIATFRNRKEILILIGEWGEWMLDNKVSDNIFYLGKFQEDHAHYLTSKCDIGIIPYDESRFYYNICYPTKASFYITAGIPFLSTPLLELKNVFQKSGMVYFVPFRDWSIFMDSFDPSALSAIKEKIDFEKHNFYWEKLLNTSPVN</sequence>
<name>A0ABW6HLV1_9FLAO</name>
<protein>
    <submittedName>
        <fullName evidence="2">Uncharacterized protein</fullName>
    </submittedName>
</protein>
<evidence type="ECO:0000313" key="3">
    <source>
        <dbReference type="Proteomes" id="UP001600039"/>
    </source>
</evidence>
<organism evidence="2 3">
    <name type="scientific">Flavobacterium fructosi</name>
    <dbReference type="NCBI Taxonomy" id="3230416"/>
    <lineage>
        <taxon>Bacteria</taxon>
        <taxon>Pseudomonadati</taxon>
        <taxon>Bacteroidota</taxon>
        <taxon>Flavobacteriia</taxon>
        <taxon>Flavobacteriales</taxon>
        <taxon>Flavobacteriaceae</taxon>
        <taxon>Flavobacterium</taxon>
    </lineage>
</organism>
<dbReference type="Gene3D" id="3.40.50.2000">
    <property type="entry name" value="Glycogen Phosphorylase B"/>
    <property type="match status" value="1"/>
</dbReference>
<dbReference type="EMBL" id="JBHZQA010000004">
    <property type="protein sequence ID" value="MFE3848009.1"/>
    <property type="molecule type" value="Genomic_DNA"/>
</dbReference>
<feature type="transmembrane region" description="Helical" evidence="1">
    <location>
        <begin position="66"/>
        <end position="87"/>
    </location>
</feature>
<keyword evidence="1" id="KW-0812">Transmembrane</keyword>